<accession>A0A9Q0VNE4</accession>
<reference evidence="1" key="2">
    <citation type="journal article" date="2023" name="Int. J. Mol. Sci.">
        <title>De Novo Assembly and Annotation of 11 Diverse Shrub Willow (Salix) Genomes Reveals Novel Gene Organization in Sex-Linked Regions.</title>
        <authorList>
            <person name="Hyden B."/>
            <person name="Feng K."/>
            <person name="Yates T.B."/>
            <person name="Jawdy S."/>
            <person name="Cereghino C."/>
            <person name="Smart L.B."/>
            <person name="Muchero W."/>
        </authorList>
    </citation>
    <scope>NUCLEOTIDE SEQUENCE [LARGE SCALE GENOMIC DNA]</scope>
    <source>
        <tissue evidence="1">Shoot tip</tissue>
    </source>
</reference>
<evidence type="ECO:0000313" key="2">
    <source>
        <dbReference type="Proteomes" id="UP001151529"/>
    </source>
</evidence>
<name>A0A9Q0VNE4_SALVM</name>
<sequence>MDQVDSRPSYPQCHISHAISKNCALLVVGICWDLSSTSSFTGGTRDGGPSTPISYRLLWMLVLLSWELSFILPFNPGTSTVHPGGVLTFLTTVRWQSVLQHQGSRSRDALFSEKIEKFYVFETIRICARKLCRRFDR</sequence>
<reference evidence="1" key="1">
    <citation type="submission" date="2022-11" db="EMBL/GenBank/DDBJ databases">
        <authorList>
            <person name="Hyden B.L."/>
            <person name="Feng K."/>
            <person name="Yates T."/>
            <person name="Jawdy S."/>
            <person name="Smart L.B."/>
            <person name="Muchero W."/>
        </authorList>
    </citation>
    <scope>NUCLEOTIDE SEQUENCE</scope>
    <source>
        <tissue evidence="1">Shoot tip</tissue>
    </source>
</reference>
<proteinExistence type="predicted"/>
<gene>
    <name evidence="1" type="ORF">OIU85_002273</name>
</gene>
<dbReference type="AlphaFoldDB" id="A0A9Q0VNE4"/>
<keyword evidence="2" id="KW-1185">Reference proteome</keyword>
<comment type="caution">
    <text evidence="1">The sequence shown here is derived from an EMBL/GenBank/DDBJ whole genome shotgun (WGS) entry which is preliminary data.</text>
</comment>
<evidence type="ECO:0000313" key="1">
    <source>
        <dbReference type="EMBL" id="KAJ6751839.1"/>
    </source>
</evidence>
<dbReference type="EMBL" id="JAPFFL010000001">
    <property type="protein sequence ID" value="KAJ6751839.1"/>
    <property type="molecule type" value="Genomic_DNA"/>
</dbReference>
<organism evidence="1 2">
    <name type="scientific">Salix viminalis</name>
    <name type="common">Common osier</name>
    <name type="synonym">Basket willow</name>
    <dbReference type="NCBI Taxonomy" id="40686"/>
    <lineage>
        <taxon>Eukaryota</taxon>
        <taxon>Viridiplantae</taxon>
        <taxon>Streptophyta</taxon>
        <taxon>Embryophyta</taxon>
        <taxon>Tracheophyta</taxon>
        <taxon>Spermatophyta</taxon>
        <taxon>Magnoliopsida</taxon>
        <taxon>eudicotyledons</taxon>
        <taxon>Gunneridae</taxon>
        <taxon>Pentapetalae</taxon>
        <taxon>rosids</taxon>
        <taxon>fabids</taxon>
        <taxon>Malpighiales</taxon>
        <taxon>Salicaceae</taxon>
        <taxon>Saliceae</taxon>
        <taxon>Salix</taxon>
    </lineage>
</organism>
<protein>
    <submittedName>
        <fullName evidence="1">Uncharacterized protein</fullName>
    </submittedName>
</protein>
<dbReference type="Proteomes" id="UP001151529">
    <property type="component" value="Chromosome 16"/>
</dbReference>